<protein>
    <recommendedName>
        <fullName evidence="3">DUF3800 domain-containing protein</fullName>
    </recommendedName>
</protein>
<evidence type="ECO:0008006" key="3">
    <source>
        <dbReference type="Google" id="ProtNLM"/>
    </source>
</evidence>
<dbReference type="EMBL" id="PEUA01000048">
    <property type="protein sequence ID" value="PIV42385.1"/>
    <property type="molecule type" value="Genomic_DNA"/>
</dbReference>
<comment type="caution">
    <text evidence="1">The sequence shown here is derived from an EMBL/GenBank/DDBJ whole genome shotgun (WGS) entry which is preliminary data.</text>
</comment>
<organism evidence="1 2">
    <name type="scientific">Candidatus Nealsonbacteria bacterium CG02_land_8_20_14_3_00_40_11</name>
    <dbReference type="NCBI Taxonomy" id="1974700"/>
    <lineage>
        <taxon>Bacteria</taxon>
        <taxon>Candidatus Nealsoniibacteriota</taxon>
    </lineage>
</organism>
<dbReference type="Pfam" id="PF12686">
    <property type="entry name" value="DUF3800"/>
    <property type="match status" value="1"/>
</dbReference>
<dbReference type="Proteomes" id="UP000230304">
    <property type="component" value="Unassembled WGS sequence"/>
</dbReference>
<name>A0A2M7D7P8_9BACT</name>
<dbReference type="InterPro" id="IPR024524">
    <property type="entry name" value="DUF3800"/>
</dbReference>
<gene>
    <name evidence="1" type="ORF">COS26_02190</name>
</gene>
<evidence type="ECO:0000313" key="1">
    <source>
        <dbReference type="EMBL" id="PIV42385.1"/>
    </source>
</evidence>
<accession>A0A2M7D7P8</accession>
<sequence length="260" mass="30327">MSFFQKNSDIKLSDYENVKTRFCFLDESGSLSDIKDPFFTVGFIRCSQPYYIGSKIAYERGKRNFYDEMKFNKLSKNNLDFAKFTLDSFFSTRNLYFSSYSLDKHGGYFNREFGGNPWKAYEDISIRVLESAATQPNEIFIVIADYVTTPKEIRFEVNVKRRLNKKLNRLAVAGVCRFDSKSNDLLQLVDLMVGAINYDLKLSTGVILRGDKYKRRFLDHFKTNLGIKDFIDNGFRNYFFNIFIDKDAKSRIKNEKGPSS</sequence>
<reference evidence="2" key="1">
    <citation type="submission" date="2017-09" db="EMBL/GenBank/DDBJ databases">
        <title>Depth-based differentiation of microbial function through sediment-hosted aquifers and enrichment of novel symbionts in the deep terrestrial subsurface.</title>
        <authorList>
            <person name="Probst A.J."/>
            <person name="Ladd B."/>
            <person name="Jarett J.K."/>
            <person name="Geller-Mcgrath D.E."/>
            <person name="Sieber C.M.K."/>
            <person name="Emerson J.B."/>
            <person name="Anantharaman K."/>
            <person name="Thomas B.C."/>
            <person name="Malmstrom R."/>
            <person name="Stieglmeier M."/>
            <person name="Klingl A."/>
            <person name="Woyke T."/>
            <person name="Ryan C.M."/>
            <person name="Banfield J.F."/>
        </authorList>
    </citation>
    <scope>NUCLEOTIDE SEQUENCE [LARGE SCALE GENOMIC DNA]</scope>
</reference>
<proteinExistence type="predicted"/>
<evidence type="ECO:0000313" key="2">
    <source>
        <dbReference type="Proteomes" id="UP000230304"/>
    </source>
</evidence>
<dbReference type="AlphaFoldDB" id="A0A2M7D7P8"/>